<evidence type="ECO:0000256" key="3">
    <source>
        <dbReference type="ARBA" id="ARBA00023125"/>
    </source>
</evidence>
<keyword evidence="2" id="KW-0805">Transcription regulation</keyword>
<dbReference type="Proteomes" id="UP000813463">
    <property type="component" value="Chromosome 3"/>
</dbReference>
<dbReference type="Gene3D" id="2.40.330.10">
    <property type="entry name" value="DNA-binding pseudobarrel domain"/>
    <property type="match status" value="1"/>
</dbReference>
<dbReference type="InterPro" id="IPR051442">
    <property type="entry name" value="B3_domain"/>
</dbReference>
<evidence type="ECO:0000256" key="4">
    <source>
        <dbReference type="ARBA" id="ARBA00023163"/>
    </source>
</evidence>
<dbReference type="InterPro" id="IPR015300">
    <property type="entry name" value="DNA-bd_pseudobarrel_sf"/>
</dbReference>
<evidence type="ECO:0000256" key="5">
    <source>
        <dbReference type="ARBA" id="ARBA00023242"/>
    </source>
</evidence>
<evidence type="ECO:0000313" key="6">
    <source>
        <dbReference type="Proteomes" id="UP000813463"/>
    </source>
</evidence>
<name>A0ABM3RFS2_SPIOL</name>
<accession>A0ABM3RFS2</accession>
<dbReference type="PANTHER" id="PTHR34269">
    <property type="entry name" value="TRANSCRIPTION FACTOR B3-DOMAIN FAMILY-RELATED"/>
    <property type="match status" value="1"/>
</dbReference>
<keyword evidence="6" id="KW-1185">Reference proteome</keyword>
<dbReference type="SUPFAM" id="SSF101936">
    <property type="entry name" value="DNA-binding pseudobarrel domain"/>
    <property type="match status" value="1"/>
</dbReference>
<organism evidence="6 7">
    <name type="scientific">Spinacia oleracea</name>
    <name type="common">Spinach</name>
    <dbReference type="NCBI Taxonomy" id="3562"/>
    <lineage>
        <taxon>Eukaryota</taxon>
        <taxon>Viridiplantae</taxon>
        <taxon>Streptophyta</taxon>
        <taxon>Embryophyta</taxon>
        <taxon>Tracheophyta</taxon>
        <taxon>Spermatophyta</taxon>
        <taxon>Magnoliopsida</taxon>
        <taxon>eudicotyledons</taxon>
        <taxon>Gunneridae</taxon>
        <taxon>Pentapetalae</taxon>
        <taxon>Caryophyllales</taxon>
        <taxon>Chenopodiaceae</taxon>
        <taxon>Chenopodioideae</taxon>
        <taxon>Anserineae</taxon>
        <taxon>Spinacia</taxon>
    </lineage>
</organism>
<keyword evidence="4" id="KW-0804">Transcription</keyword>
<reference evidence="7" key="2">
    <citation type="submission" date="2025-08" db="UniProtKB">
        <authorList>
            <consortium name="RefSeq"/>
        </authorList>
    </citation>
    <scope>IDENTIFICATION</scope>
    <source>
        <tissue evidence="7">Leaf</tissue>
    </source>
</reference>
<keyword evidence="3" id="KW-0238">DNA-binding</keyword>
<sequence length="204" mass="23321">MNVEDDEPLDLSLSLWHGSCIGKEKVIKKVIKKEEEYYDGDLCLSLSLSPSPSPSFYYGTTSIVVYGSTSTDSEAVPSSPNNQFQPEWTFTKHLSKSDCDKGQARLLLNKPWVKNNVIENELQREEAIKNGGIPIDFFDWDEKYLLGLKLKSWVTGSYVLTENWIGGVCQRRGLHEGDKIGLHWDRINRILYFAVLERKIHPQI</sequence>
<dbReference type="GeneID" id="110783180"/>
<dbReference type="PANTHER" id="PTHR34269:SF11">
    <property type="entry name" value="B3 DOMAIN PROTEIN"/>
    <property type="match status" value="1"/>
</dbReference>
<comment type="subcellular location">
    <subcellularLocation>
        <location evidence="1">Nucleus</location>
    </subcellularLocation>
</comment>
<reference evidence="6" key="1">
    <citation type="journal article" date="2021" name="Nat. Commun.">
        <title>Genomic analyses provide insights into spinach domestication and the genetic basis of agronomic traits.</title>
        <authorList>
            <person name="Cai X."/>
            <person name="Sun X."/>
            <person name="Xu C."/>
            <person name="Sun H."/>
            <person name="Wang X."/>
            <person name="Ge C."/>
            <person name="Zhang Z."/>
            <person name="Wang Q."/>
            <person name="Fei Z."/>
            <person name="Jiao C."/>
            <person name="Wang Q."/>
        </authorList>
    </citation>
    <scope>NUCLEOTIDE SEQUENCE [LARGE SCALE GENOMIC DNA]</scope>
    <source>
        <strain evidence="6">cv. Varoflay</strain>
    </source>
</reference>
<evidence type="ECO:0000256" key="1">
    <source>
        <dbReference type="ARBA" id="ARBA00004123"/>
    </source>
</evidence>
<dbReference type="RefSeq" id="XP_056694464.1">
    <property type="nucleotide sequence ID" value="XM_056838486.1"/>
</dbReference>
<evidence type="ECO:0000256" key="2">
    <source>
        <dbReference type="ARBA" id="ARBA00023015"/>
    </source>
</evidence>
<keyword evidence="5" id="KW-0539">Nucleus</keyword>
<evidence type="ECO:0000313" key="7">
    <source>
        <dbReference type="RefSeq" id="XP_056694464.1"/>
    </source>
</evidence>
<protein>
    <submittedName>
        <fullName evidence="7">B3 domain-containing protein At1g78640</fullName>
    </submittedName>
</protein>
<gene>
    <name evidence="7" type="primary">LOC110783180</name>
</gene>
<proteinExistence type="predicted"/>